<evidence type="ECO:0000313" key="3">
    <source>
        <dbReference type="Proteomes" id="UP000091820"/>
    </source>
</evidence>
<evidence type="ECO:0000313" key="2">
    <source>
        <dbReference type="EnsemblMetazoa" id="GBRI025541-PA"/>
    </source>
</evidence>
<dbReference type="AlphaFoldDB" id="A0A1A9WMY7"/>
<accession>A0A1A9WMY7</accession>
<name>A0A1A9WMY7_9MUSC</name>
<organism evidence="2 3">
    <name type="scientific">Glossina brevipalpis</name>
    <dbReference type="NCBI Taxonomy" id="37001"/>
    <lineage>
        <taxon>Eukaryota</taxon>
        <taxon>Metazoa</taxon>
        <taxon>Ecdysozoa</taxon>
        <taxon>Arthropoda</taxon>
        <taxon>Hexapoda</taxon>
        <taxon>Insecta</taxon>
        <taxon>Pterygota</taxon>
        <taxon>Neoptera</taxon>
        <taxon>Endopterygota</taxon>
        <taxon>Diptera</taxon>
        <taxon>Brachycera</taxon>
        <taxon>Muscomorpha</taxon>
        <taxon>Hippoboscoidea</taxon>
        <taxon>Glossinidae</taxon>
        <taxon>Glossina</taxon>
    </lineage>
</organism>
<keyword evidence="3" id="KW-1185">Reference proteome</keyword>
<reference evidence="2" key="2">
    <citation type="submission" date="2020-05" db="UniProtKB">
        <authorList>
            <consortium name="EnsemblMetazoa"/>
        </authorList>
    </citation>
    <scope>IDENTIFICATION</scope>
    <source>
        <strain evidence="2">IAEA</strain>
    </source>
</reference>
<evidence type="ECO:0000256" key="1">
    <source>
        <dbReference type="SAM" id="Phobius"/>
    </source>
</evidence>
<reference evidence="3" key="1">
    <citation type="submission" date="2014-03" db="EMBL/GenBank/DDBJ databases">
        <authorList>
            <person name="Aksoy S."/>
            <person name="Warren W."/>
            <person name="Wilson R.K."/>
        </authorList>
    </citation>
    <scope>NUCLEOTIDE SEQUENCE [LARGE SCALE GENOMIC DNA]</scope>
    <source>
        <strain evidence="3">IAEA</strain>
    </source>
</reference>
<dbReference type="VEuPathDB" id="VectorBase:GBRI025541"/>
<sequence>MHHDTIQSNDNNTTTKIICKMSSAKFELFVNFIAYFLALYKKLIVAWLQMKQSKVCFKLIRSTIENHRLDILDRIVATLIKLKQYTDEYKIRVHTEFTDSIKNLWEF</sequence>
<keyword evidence="1" id="KW-0472">Membrane</keyword>
<dbReference type="Proteomes" id="UP000091820">
    <property type="component" value="Unassembled WGS sequence"/>
</dbReference>
<protein>
    <submittedName>
        <fullName evidence="2">Uncharacterized protein</fullName>
    </submittedName>
</protein>
<feature type="transmembrane region" description="Helical" evidence="1">
    <location>
        <begin position="28"/>
        <end position="48"/>
    </location>
</feature>
<keyword evidence="1" id="KW-1133">Transmembrane helix</keyword>
<keyword evidence="1" id="KW-0812">Transmembrane</keyword>
<dbReference type="EnsemblMetazoa" id="GBRI025541-RA">
    <property type="protein sequence ID" value="GBRI025541-PA"/>
    <property type="gene ID" value="GBRI025541"/>
</dbReference>
<proteinExistence type="predicted"/>